<proteinExistence type="predicted"/>
<evidence type="ECO:0000313" key="2">
    <source>
        <dbReference type="Proteomes" id="UP000054549"/>
    </source>
</evidence>
<keyword evidence="2" id="KW-1185">Reference proteome</keyword>
<dbReference type="OrthoDB" id="2959714at2759"/>
<gene>
    <name evidence="1" type="ORF">M378DRAFT_162123</name>
</gene>
<dbReference type="EMBL" id="KN818242">
    <property type="protein sequence ID" value="KIL65501.1"/>
    <property type="molecule type" value="Genomic_DNA"/>
</dbReference>
<protein>
    <submittedName>
        <fullName evidence="1">Uncharacterized protein</fullName>
    </submittedName>
</protein>
<dbReference type="HOGENOM" id="CLU_2305342_0_0_1"/>
<sequence>MADHGYLDDVFDVLDLHQHPCIVLGRSALLWMGADVLPSSNFDLLIRNSQIAAIAEDIPRTGNWEEAPLVYTFGEDYLQPPPRVFNRTDGTFSIKVMGLS</sequence>
<organism evidence="1 2">
    <name type="scientific">Amanita muscaria (strain Koide BX008)</name>
    <dbReference type="NCBI Taxonomy" id="946122"/>
    <lineage>
        <taxon>Eukaryota</taxon>
        <taxon>Fungi</taxon>
        <taxon>Dikarya</taxon>
        <taxon>Basidiomycota</taxon>
        <taxon>Agaricomycotina</taxon>
        <taxon>Agaricomycetes</taxon>
        <taxon>Agaricomycetidae</taxon>
        <taxon>Agaricales</taxon>
        <taxon>Pluteineae</taxon>
        <taxon>Amanitaceae</taxon>
        <taxon>Amanita</taxon>
    </lineage>
</organism>
<dbReference type="AlphaFoldDB" id="A0A0C2X896"/>
<accession>A0A0C2X896</accession>
<name>A0A0C2X896_AMAMK</name>
<dbReference type="Proteomes" id="UP000054549">
    <property type="component" value="Unassembled WGS sequence"/>
</dbReference>
<evidence type="ECO:0000313" key="1">
    <source>
        <dbReference type="EMBL" id="KIL65501.1"/>
    </source>
</evidence>
<reference evidence="1 2" key="1">
    <citation type="submission" date="2014-04" db="EMBL/GenBank/DDBJ databases">
        <title>Evolutionary Origins and Diversification of the Mycorrhizal Mutualists.</title>
        <authorList>
            <consortium name="DOE Joint Genome Institute"/>
            <consortium name="Mycorrhizal Genomics Consortium"/>
            <person name="Kohler A."/>
            <person name="Kuo A."/>
            <person name="Nagy L.G."/>
            <person name="Floudas D."/>
            <person name="Copeland A."/>
            <person name="Barry K.W."/>
            <person name="Cichocki N."/>
            <person name="Veneault-Fourrey C."/>
            <person name="LaButti K."/>
            <person name="Lindquist E.A."/>
            <person name="Lipzen A."/>
            <person name="Lundell T."/>
            <person name="Morin E."/>
            <person name="Murat C."/>
            <person name="Riley R."/>
            <person name="Ohm R."/>
            <person name="Sun H."/>
            <person name="Tunlid A."/>
            <person name="Henrissat B."/>
            <person name="Grigoriev I.V."/>
            <person name="Hibbett D.S."/>
            <person name="Martin F."/>
        </authorList>
    </citation>
    <scope>NUCLEOTIDE SEQUENCE [LARGE SCALE GENOMIC DNA]</scope>
    <source>
        <strain evidence="1 2">Koide BX008</strain>
    </source>
</reference>
<dbReference type="InParanoid" id="A0A0C2X896"/>